<comment type="caution">
    <text evidence="1">The sequence shown here is derived from an EMBL/GenBank/DDBJ whole genome shotgun (WGS) entry which is preliminary data.</text>
</comment>
<dbReference type="RefSeq" id="WP_314280864.1">
    <property type="nucleotide sequence ID" value="NZ_JAVVDO010000006.1"/>
</dbReference>
<dbReference type="EMBL" id="JAVVDO010000006">
    <property type="protein sequence ID" value="MDT8330491.1"/>
    <property type="molecule type" value="Genomic_DNA"/>
</dbReference>
<keyword evidence="2" id="KW-1185">Reference proteome</keyword>
<name>A0ABU3MDE0_9PROT</name>
<evidence type="ECO:0000313" key="2">
    <source>
        <dbReference type="Proteomes" id="UP001258945"/>
    </source>
</evidence>
<organism evidence="1 2">
    <name type="scientific">Roseomonas gilardii</name>
    <dbReference type="NCBI Taxonomy" id="257708"/>
    <lineage>
        <taxon>Bacteria</taxon>
        <taxon>Pseudomonadati</taxon>
        <taxon>Pseudomonadota</taxon>
        <taxon>Alphaproteobacteria</taxon>
        <taxon>Acetobacterales</taxon>
        <taxon>Roseomonadaceae</taxon>
        <taxon>Roseomonas</taxon>
    </lineage>
</organism>
<evidence type="ECO:0000313" key="1">
    <source>
        <dbReference type="EMBL" id="MDT8330491.1"/>
    </source>
</evidence>
<protein>
    <submittedName>
        <fullName evidence="1">Uncharacterized protein</fullName>
    </submittedName>
</protein>
<dbReference type="Proteomes" id="UP001258945">
    <property type="component" value="Unassembled WGS sequence"/>
</dbReference>
<sequence>MAGDITSLVSSNLADVNHLADMLKGTELLLAAERFNQAEVQLGAAKTAVSLAKKKLARLMHSQQLPQNGTQIDW</sequence>
<proteinExistence type="predicted"/>
<reference evidence="1 2" key="1">
    <citation type="journal article" date="2019" name="Microb. Pathog.">
        <title>Comparison of VITEK 2, MALDI-TOF MS, 16S rRNA gene sequencing, and whole-genome sequencing for identification of Roseomonas mucosa.</title>
        <authorList>
            <person name="Rudolph W.W."/>
            <person name="Gunzer F."/>
            <person name="Trauth M."/>
            <person name="Bunk B."/>
            <person name="Bigge R."/>
            <person name="Schrottner P."/>
        </authorList>
    </citation>
    <scope>NUCLEOTIDE SEQUENCE [LARGE SCALE GENOMIC DNA]</scope>
    <source>
        <strain evidence="1 2">DSM 103800</strain>
    </source>
</reference>
<accession>A0ABU3MDE0</accession>
<gene>
    <name evidence="1" type="ORF">RQ831_05450</name>
</gene>